<organism evidence="2 3">
    <name type="scientific">Panicum virgatum</name>
    <name type="common">Blackwell switchgrass</name>
    <dbReference type="NCBI Taxonomy" id="38727"/>
    <lineage>
        <taxon>Eukaryota</taxon>
        <taxon>Viridiplantae</taxon>
        <taxon>Streptophyta</taxon>
        <taxon>Embryophyta</taxon>
        <taxon>Tracheophyta</taxon>
        <taxon>Spermatophyta</taxon>
        <taxon>Magnoliopsida</taxon>
        <taxon>Liliopsida</taxon>
        <taxon>Poales</taxon>
        <taxon>Poaceae</taxon>
        <taxon>PACMAD clade</taxon>
        <taxon>Panicoideae</taxon>
        <taxon>Panicodae</taxon>
        <taxon>Paniceae</taxon>
        <taxon>Panicinae</taxon>
        <taxon>Panicum</taxon>
        <taxon>Panicum sect. Hiantes</taxon>
    </lineage>
</organism>
<keyword evidence="3" id="KW-1185">Reference proteome</keyword>
<proteinExistence type="predicted"/>
<comment type="caution">
    <text evidence="2">The sequence shown here is derived from an EMBL/GenBank/DDBJ whole genome shotgun (WGS) entry which is preliminary data.</text>
</comment>
<reference evidence="2" key="1">
    <citation type="submission" date="2020-05" db="EMBL/GenBank/DDBJ databases">
        <title>WGS assembly of Panicum virgatum.</title>
        <authorList>
            <person name="Lovell J.T."/>
            <person name="Jenkins J."/>
            <person name="Shu S."/>
            <person name="Juenger T.E."/>
            <person name="Schmutz J."/>
        </authorList>
    </citation>
    <scope>NUCLEOTIDE SEQUENCE</scope>
    <source>
        <strain evidence="2">AP13</strain>
    </source>
</reference>
<dbReference type="AlphaFoldDB" id="A0A8T0UBB9"/>
<dbReference type="EMBL" id="CM029042">
    <property type="protein sequence ID" value="KAG2619175.1"/>
    <property type="molecule type" value="Genomic_DNA"/>
</dbReference>
<feature type="compositionally biased region" description="Basic and acidic residues" evidence="1">
    <location>
        <begin position="97"/>
        <end position="110"/>
    </location>
</feature>
<evidence type="ECO:0000313" key="2">
    <source>
        <dbReference type="EMBL" id="KAG2619175.1"/>
    </source>
</evidence>
<feature type="compositionally biased region" description="Low complexity" evidence="1">
    <location>
        <begin position="18"/>
        <end position="30"/>
    </location>
</feature>
<sequence length="202" mass="21171">MSPRGPVPGIAADPLRPRPLSSTSPVRSVPGVGVAGPLRRSCTGPRSEGPIPGFSFAADPLRPRHRRRCCSVSATPSPLPRSATGGSPVPGIAADPLRLREPPIRAERHPPSIQSNPPPPPPPPRPHRRLAPSHRRQPRCLVPHGASASPPPAIPSCRASAVCTAPSHRAEPVSSLRELPRGVMAGPSSCFIHDILQPHVPG</sequence>
<accession>A0A8T0UBB9</accession>
<protein>
    <submittedName>
        <fullName evidence="2">Uncharacterized protein</fullName>
    </submittedName>
</protein>
<gene>
    <name evidence="2" type="ORF">PVAP13_3NG140841</name>
</gene>
<name>A0A8T0UBB9_PANVG</name>
<dbReference type="Proteomes" id="UP000823388">
    <property type="component" value="Chromosome 3N"/>
</dbReference>
<feature type="region of interest" description="Disordered" evidence="1">
    <location>
        <begin position="1"/>
        <end position="153"/>
    </location>
</feature>
<evidence type="ECO:0000256" key="1">
    <source>
        <dbReference type="SAM" id="MobiDB-lite"/>
    </source>
</evidence>
<feature type="compositionally biased region" description="Basic residues" evidence="1">
    <location>
        <begin position="125"/>
        <end position="138"/>
    </location>
</feature>
<evidence type="ECO:0000313" key="3">
    <source>
        <dbReference type="Proteomes" id="UP000823388"/>
    </source>
</evidence>